<evidence type="ECO:0000313" key="17">
    <source>
        <dbReference type="EMBL" id="RZM75683.1"/>
    </source>
</evidence>
<evidence type="ECO:0000256" key="9">
    <source>
        <dbReference type="ARBA" id="ARBA00022777"/>
    </source>
</evidence>
<dbReference type="Pfam" id="PF01590">
    <property type="entry name" value="GAF"/>
    <property type="match status" value="1"/>
</dbReference>
<comment type="catalytic activity">
    <reaction evidence="1">
        <text>ATP + protein L-histidine = ADP + protein N-phospho-L-histidine.</text>
        <dbReference type="EC" id="2.7.13.3"/>
    </reaction>
</comment>
<dbReference type="PROSITE" id="PS50110">
    <property type="entry name" value="RESPONSE_REGULATORY"/>
    <property type="match status" value="1"/>
</dbReference>
<dbReference type="Gene3D" id="3.30.450.40">
    <property type="match status" value="1"/>
</dbReference>
<dbReference type="Pfam" id="PF00512">
    <property type="entry name" value="HisKA"/>
    <property type="match status" value="1"/>
</dbReference>
<dbReference type="Gene3D" id="3.40.50.2300">
    <property type="match status" value="1"/>
</dbReference>
<dbReference type="PANTHER" id="PTHR43047:SF63">
    <property type="entry name" value="HISTIDINE KINASE"/>
    <property type="match status" value="1"/>
</dbReference>
<dbReference type="InterPro" id="IPR003594">
    <property type="entry name" value="HATPase_dom"/>
</dbReference>
<dbReference type="PROSITE" id="PS50046">
    <property type="entry name" value="PHYTOCHROME_2"/>
    <property type="match status" value="1"/>
</dbReference>
<evidence type="ECO:0000259" key="16">
    <source>
        <dbReference type="PROSITE" id="PS50110"/>
    </source>
</evidence>
<organism evidence="17 18">
    <name type="scientific">Leptolyngbya iicbica LK</name>
    <dbReference type="NCBI Taxonomy" id="2294035"/>
    <lineage>
        <taxon>Bacteria</taxon>
        <taxon>Bacillati</taxon>
        <taxon>Cyanobacteriota</taxon>
        <taxon>Cyanophyceae</taxon>
        <taxon>Leptolyngbyales</taxon>
        <taxon>Leptolyngbyaceae</taxon>
        <taxon>Leptolyngbya group</taxon>
        <taxon>Leptolyngbya</taxon>
        <taxon>Leptolyngbya iicbica</taxon>
    </lineage>
</organism>
<evidence type="ECO:0000256" key="5">
    <source>
        <dbReference type="ARBA" id="ARBA00022475"/>
    </source>
</evidence>
<keyword evidence="7" id="KW-0808">Transferase</keyword>
<dbReference type="CDD" id="cd00082">
    <property type="entry name" value="HisKA"/>
    <property type="match status" value="1"/>
</dbReference>
<keyword evidence="8" id="KW-0547">Nucleotide-binding</keyword>
<dbReference type="InterPro" id="IPR029016">
    <property type="entry name" value="GAF-like_dom_sf"/>
</dbReference>
<keyword evidence="11" id="KW-0902">Two-component regulatory system</keyword>
<keyword evidence="10" id="KW-0067">ATP-binding</keyword>
<dbReference type="Proteomes" id="UP000292459">
    <property type="component" value="Unassembled WGS sequence"/>
</dbReference>
<evidence type="ECO:0000256" key="3">
    <source>
        <dbReference type="ARBA" id="ARBA00006402"/>
    </source>
</evidence>
<dbReference type="PROSITE" id="PS50109">
    <property type="entry name" value="HIS_KIN"/>
    <property type="match status" value="1"/>
</dbReference>
<dbReference type="InterPro" id="IPR011006">
    <property type="entry name" value="CheY-like_superfamily"/>
</dbReference>
<dbReference type="InterPro" id="IPR004358">
    <property type="entry name" value="Sig_transdc_His_kin-like_C"/>
</dbReference>
<sequence>MTLFPKNSELIVRTLSESAYQQLRRALWHLADAPKSLRLSDADRGFPTLGHDGPSASFQWQSWLLIVTPTTQALLVHQPGGEPDPMAQPEATETVGLMTEPQQILGVIHHWSHSVWAQPITQPLAVAEHRLRDRSGAGGTELLMTLLPLLTAAPTSQAVASLEATVAASGNVQNRLDRQLEQGELLSQVIAKIRDSLDLEVILSTTVAEVRQSLATDRLLIYQFPPAPPPSALSAMAAGEPAVPGPGYITYESLAAPTIDSVKHFHEQYCFDDQTYCREKYSAGLPISINDIAQAYRDTPCLQNFLQKAQVRAKVIAPILVKGDLWGLLIAHQCTRSRVWTEQELKFLQGIAEHLAVAIQQAELYARLREQAQSLEVCVINRTQDLKDALAAAQSANLAKSEFLATMSHELRTPLTCIIGMSATLLRWSLGELNERQRTYLQTIYDSGERLLAVINDILEMAKIESGRVILEIQALSLTRLGQRSLDPFRKTARDRHIDINFESTLLENQDSFTGDPRRITQILENLLSNALKFTPEGGRINLRVWREQQVAVFQIEDTGIGISEEQLSQLFQTFQQLEASRQRQYSGTGLGLALTKQLAELHGGTVSVNSRVGVGSVFTVRLPAQRLGSSPSPGSETATLETALVQPVVGRIVLVEDQEDRAGLLCDLLTAAGYQVIWMIEGSRVVEQVALLQPTVVILNMHLSSIDGQRMITALRDSLVTAPVKILALTDNQVAQAATHHVDAIAPLPLDPEMLLEQVNALIAAELGNAAANP</sequence>
<dbReference type="Pfam" id="PF02518">
    <property type="entry name" value="HATPase_c"/>
    <property type="match status" value="1"/>
</dbReference>
<dbReference type="EC" id="2.7.13.3" evidence="4"/>
<accession>A0A4Q7E682</accession>
<protein>
    <recommendedName>
        <fullName evidence="4">histidine kinase</fullName>
        <ecNumber evidence="4">2.7.13.3</ecNumber>
    </recommendedName>
</protein>
<keyword evidence="18" id="KW-1185">Reference proteome</keyword>
<dbReference type="Pfam" id="PF00072">
    <property type="entry name" value="Response_reg"/>
    <property type="match status" value="1"/>
</dbReference>
<dbReference type="GO" id="GO:0005524">
    <property type="term" value="F:ATP binding"/>
    <property type="evidence" value="ECO:0007669"/>
    <property type="project" value="UniProtKB-KW"/>
</dbReference>
<evidence type="ECO:0000256" key="7">
    <source>
        <dbReference type="ARBA" id="ARBA00022679"/>
    </source>
</evidence>
<feature type="domain" description="Phytochrome chromophore attachment site" evidence="14">
    <location>
        <begin position="198"/>
        <end position="354"/>
    </location>
</feature>
<dbReference type="AlphaFoldDB" id="A0A4Q7E682"/>
<evidence type="ECO:0000259" key="15">
    <source>
        <dbReference type="PROSITE" id="PS50109"/>
    </source>
</evidence>
<dbReference type="GO" id="GO:0000155">
    <property type="term" value="F:phosphorelay sensor kinase activity"/>
    <property type="evidence" value="ECO:0007669"/>
    <property type="project" value="InterPro"/>
</dbReference>
<evidence type="ECO:0000259" key="14">
    <source>
        <dbReference type="PROSITE" id="PS50046"/>
    </source>
</evidence>
<dbReference type="InterPro" id="IPR003661">
    <property type="entry name" value="HisK_dim/P_dom"/>
</dbReference>
<dbReference type="EMBL" id="QVFV01000007">
    <property type="protein sequence ID" value="RZM75683.1"/>
    <property type="molecule type" value="Genomic_DNA"/>
</dbReference>
<dbReference type="GO" id="GO:0009927">
    <property type="term" value="F:histidine phosphotransfer kinase activity"/>
    <property type="evidence" value="ECO:0007669"/>
    <property type="project" value="TreeGrafter"/>
</dbReference>
<dbReference type="SUPFAM" id="SSF47384">
    <property type="entry name" value="Homodimeric domain of signal transducing histidine kinase"/>
    <property type="match status" value="1"/>
</dbReference>
<evidence type="ECO:0000256" key="4">
    <source>
        <dbReference type="ARBA" id="ARBA00012438"/>
    </source>
</evidence>
<dbReference type="SMART" id="SM00388">
    <property type="entry name" value="HisKA"/>
    <property type="match status" value="1"/>
</dbReference>
<dbReference type="CDD" id="cd16922">
    <property type="entry name" value="HATPase_EvgS-ArcB-TorS-like"/>
    <property type="match status" value="1"/>
</dbReference>
<dbReference type="PANTHER" id="PTHR43047">
    <property type="entry name" value="TWO-COMPONENT HISTIDINE PROTEIN KINASE"/>
    <property type="match status" value="1"/>
</dbReference>
<dbReference type="Gene3D" id="3.30.565.10">
    <property type="entry name" value="Histidine kinase-like ATPase, C-terminal domain"/>
    <property type="match status" value="1"/>
</dbReference>
<feature type="domain" description="Histidine kinase" evidence="15">
    <location>
        <begin position="406"/>
        <end position="627"/>
    </location>
</feature>
<evidence type="ECO:0000256" key="11">
    <source>
        <dbReference type="ARBA" id="ARBA00023012"/>
    </source>
</evidence>
<gene>
    <name evidence="17" type="ORF">DYY88_20495</name>
</gene>
<evidence type="ECO:0000256" key="10">
    <source>
        <dbReference type="ARBA" id="ARBA00022840"/>
    </source>
</evidence>
<dbReference type="SUPFAM" id="SSF55874">
    <property type="entry name" value="ATPase domain of HSP90 chaperone/DNA topoisomerase II/histidine kinase"/>
    <property type="match status" value="1"/>
</dbReference>
<dbReference type="SMART" id="SM00065">
    <property type="entry name" value="GAF"/>
    <property type="match status" value="1"/>
</dbReference>
<dbReference type="Gene3D" id="1.10.287.130">
    <property type="match status" value="1"/>
</dbReference>
<dbReference type="InterPro" id="IPR036890">
    <property type="entry name" value="HATPase_C_sf"/>
</dbReference>
<keyword evidence="9 17" id="KW-0418">Kinase</keyword>
<name>A0A4Q7E682_9CYAN</name>
<comment type="subcellular location">
    <subcellularLocation>
        <location evidence="2">Cell membrane</location>
    </subcellularLocation>
</comment>
<proteinExistence type="inferred from homology"/>
<dbReference type="InterPro" id="IPR036097">
    <property type="entry name" value="HisK_dim/P_sf"/>
</dbReference>
<dbReference type="InterPro" id="IPR001789">
    <property type="entry name" value="Sig_transdc_resp-reg_receiver"/>
</dbReference>
<keyword evidence="12" id="KW-0472">Membrane</keyword>
<dbReference type="SUPFAM" id="SSF52172">
    <property type="entry name" value="CheY-like"/>
    <property type="match status" value="1"/>
</dbReference>
<dbReference type="SUPFAM" id="SSF55781">
    <property type="entry name" value="GAF domain-like"/>
    <property type="match status" value="1"/>
</dbReference>
<evidence type="ECO:0000256" key="2">
    <source>
        <dbReference type="ARBA" id="ARBA00004236"/>
    </source>
</evidence>
<comment type="caution">
    <text evidence="13">Lacks conserved residue(s) required for the propagation of feature annotation.</text>
</comment>
<dbReference type="GO" id="GO:0005886">
    <property type="term" value="C:plasma membrane"/>
    <property type="evidence" value="ECO:0007669"/>
    <property type="project" value="UniProtKB-SubCell"/>
</dbReference>
<dbReference type="InterPro" id="IPR016132">
    <property type="entry name" value="Phyto_chromo_attachment"/>
</dbReference>
<comment type="similarity">
    <text evidence="3">In the N-terminal section; belongs to the phytochrome family.</text>
</comment>
<comment type="caution">
    <text evidence="17">The sequence shown here is derived from an EMBL/GenBank/DDBJ whole genome shotgun (WGS) entry which is preliminary data.</text>
</comment>
<reference evidence="17 18" key="1">
    <citation type="submission" date="2018-11" db="EMBL/GenBank/DDBJ databases">
        <title>Whole genome sequencing of an environmental sample.</title>
        <authorList>
            <person name="Sarangi A.N."/>
            <person name="Singh D."/>
            <person name="Tripathy S."/>
        </authorList>
    </citation>
    <scope>NUCLEOTIDE SEQUENCE [LARGE SCALE GENOMIC DNA]</scope>
    <source>
        <strain evidence="17 18">Lakshadweep</strain>
    </source>
</reference>
<dbReference type="SMART" id="SM00448">
    <property type="entry name" value="REC"/>
    <property type="match status" value="1"/>
</dbReference>
<keyword evidence="5" id="KW-1003">Cell membrane</keyword>
<dbReference type="FunFam" id="3.30.565.10:FF:000023">
    <property type="entry name" value="PAS domain-containing sensor histidine kinase"/>
    <property type="match status" value="1"/>
</dbReference>
<dbReference type="SMART" id="SM00387">
    <property type="entry name" value="HATPase_c"/>
    <property type="match status" value="1"/>
</dbReference>
<evidence type="ECO:0000313" key="18">
    <source>
        <dbReference type="Proteomes" id="UP000292459"/>
    </source>
</evidence>
<feature type="domain" description="Response regulatory" evidence="16">
    <location>
        <begin position="652"/>
        <end position="764"/>
    </location>
</feature>
<dbReference type="InterPro" id="IPR003018">
    <property type="entry name" value="GAF"/>
</dbReference>
<dbReference type="InterPro" id="IPR005467">
    <property type="entry name" value="His_kinase_dom"/>
</dbReference>
<evidence type="ECO:0000256" key="6">
    <source>
        <dbReference type="ARBA" id="ARBA00022553"/>
    </source>
</evidence>
<evidence type="ECO:0000256" key="13">
    <source>
        <dbReference type="PROSITE-ProRule" id="PRU00169"/>
    </source>
</evidence>
<dbReference type="RefSeq" id="WP_052288447.1">
    <property type="nucleotide sequence ID" value="NZ_QVFV01000007.1"/>
</dbReference>
<evidence type="ECO:0000256" key="12">
    <source>
        <dbReference type="ARBA" id="ARBA00023136"/>
    </source>
</evidence>
<dbReference type="OrthoDB" id="500345at2"/>
<evidence type="ECO:0000256" key="8">
    <source>
        <dbReference type="ARBA" id="ARBA00022741"/>
    </source>
</evidence>
<evidence type="ECO:0000256" key="1">
    <source>
        <dbReference type="ARBA" id="ARBA00000085"/>
    </source>
</evidence>
<dbReference type="PRINTS" id="PR00344">
    <property type="entry name" value="BCTRLSENSOR"/>
</dbReference>
<keyword evidence="6" id="KW-0597">Phosphoprotein</keyword>